<evidence type="ECO:0000313" key="2">
    <source>
        <dbReference type="EMBL" id="MBL6459347.1"/>
    </source>
</evidence>
<evidence type="ECO:0000313" key="3">
    <source>
        <dbReference type="Proteomes" id="UP000606490"/>
    </source>
</evidence>
<dbReference type="InterPro" id="IPR050266">
    <property type="entry name" value="AB_hydrolase_sf"/>
</dbReference>
<dbReference type="InterPro" id="IPR000073">
    <property type="entry name" value="AB_hydrolase_1"/>
</dbReference>
<dbReference type="PANTHER" id="PTHR43798:SF33">
    <property type="entry name" value="HYDROLASE, PUTATIVE (AFU_ORTHOLOGUE AFUA_2G14860)-RELATED"/>
    <property type="match status" value="1"/>
</dbReference>
<keyword evidence="2" id="KW-0378">Hydrolase</keyword>
<dbReference type="Proteomes" id="UP000606490">
    <property type="component" value="Unassembled WGS sequence"/>
</dbReference>
<dbReference type="PANTHER" id="PTHR43798">
    <property type="entry name" value="MONOACYLGLYCEROL LIPASE"/>
    <property type="match status" value="1"/>
</dbReference>
<dbReference type="EMBL" id="JAEUXJ010000034">
    <property type="protein sequence ID" value="MBL6459347.1"/>
    <property type="molecule type" value="Genomic_DNA"/>
</dbReference>
<organism evidence="2 3">
    <name type="scientific">Belnapia mucosa</name>
    <dbReference type="NCBI Taxonomy" id="2804532"/>
    <lineage>
        <taxon>Bacteria</taxon>
        <taxon>Pseudomonadati</taxon>
        <taxon>Pseudomonadota</taxon>
        <taxon>Alphaproteobacteria</taxon>
        <taxon>Acetobacterales</taxon>
        <taxon>Roseomonadaceae</taxon>
        <taxon>Belnapia</taxon>
    </lineage>
</organism>
<comment type="caution">
    <text evidence="2">The sequence shown here is derived from an EMBL/GenBank/DDBJ whole genome shotgun (WGS) entry which is preliminary data.</text>
</comment>
<feature type="domain" description="AB hydrolase-1" evidence="1">
    <location>
        <begin position="27"/>
        <end position="131"/>
    </location>
</feature>
<reference evidence="2 3" key="1">
    <citation type="submission" date="2021-01" db="EMBL/GenBank/DDBJ databases">
        <title>Belnapia mucosa sp. nov. and Belnapia arida sp. nov., isolated from the Tabernas Desert (Almeria, Spain).</title>
        <authorList>
            <person name="Molina-Menor E."/>
            <person name="Vidal-Verdu A."/>
            <person name="Calonge A."/>
            <person name="Satari L."/>
            <person name="Pereto Magraner J."/>
            <person name="Porcar Miralles M."/>
        </authorList>
    </citation>
    <scope>NUCLEOTIDE SEQUENCE [LARGE SCALE GENOMIC DNA]</scope>
    <source>
        <strain evidence="2 3">T6</strain>
    </source>
</reference>
<dbReference type="SUPFAM" id="SSF53474">
    <property type="entry name" value="alpha/beta-Hydrolases"/>
    <property type="match status" value="1"/>
</dbReference>
<gene>
    <name evidence="2" type="ORF">JMJ55_28930</name>
</gene>
<accession>A0ABS1VCD7</accession>
<dbReference type="RefSeq" id="WP_202829080.1">
    <property type="nucleotide sequence ID" value="NZ_JAEUXJ010000034.1"/>
</dbReference>
<evidence type="ECO:0000259" key="1">
    <source>
        <dbReference type="Pfam" id="PF00561"/>
    </source>
</evidence>
<sequence length="278" mass="30639">MPLLHRPGKPSLHYVIDDYTNPWERKPWVVLQHGYSRSSVFFRQWVPYLARHYRIIRPDLRGLGQSPLDFDPHQAISVEALLEDVTAICDMLGEPVHYVGESLGGILGIVLAATTPQKLRSLTLLAAPLTIPPATQEAFACGMENWQVALKTLGSQGWSERVNGATRFPPDADPALVRWYAEECGKSNVEVLIALSRVACKVNVEPYLKDVAVPTLGLYPTAGTVTRFEEQKIRDGIKGIRVVNLPTPAHAIQVLMPAACAMTALHFCGQVDGVANRE</sequence>
<keyword evidence="3" id="KW-1185">Reference proteome</keyword>
<dbReference type="InterPro" id="IPR029058">
    <property type="entry name" value="AB_hydrolase_fold"/>
</dbReference>
<protein>
    <submittedName>
        <fullName evidence="2">Alpha/beta fold hydrolase</fullName>
    </submittedName>
</protein>
<name>A0ABS1VCD7_9PROT</name>
<dbReference type="Gene3D" id="3.40.50.1820">
    <property type="entry name" value="alpha/beta hydrolase"/>
    <property type="match status" value="1"/>
</dbReference>
<proteinExistence type="predicted"/>
<dbReference type="GO" id="GO:0016787">
    <property type="term" value="F:hydrolase activity"/>
    <property type="evidence" value="ECO:0007669"/>
    <property type="project" value="UniProtKB-KW"/>
</dbReference>
<dbReference type="PRINTS" id="PR00111">
    <property type="entry name" value="ABHYDROLASE"/>
</dbReference>
<dbReference type="Pfam" id="PF00561">
    <property type="entry name" value="Abhydrolase_1"/>
    <property type="match status" value="1"/>
</dbReference>